<keyword evidence="3" id="KW-0106">Calcium</keyword>
<dbReference type="PANTHER" id="PTHR24027:SF442">
    <property type="entry name" value="PROTOCADHERIN-15 ISOFORM X1"/>
    <property type="match status" value="1"/>
</dbReference>
<dbReference type="EMBL" id="SJPV01000006">
    <property type="protein sequence ID" value="TWU36173.1"/>
    <property type="molecule type" value="Genomic_DNA"/>
</dbReference>
<dbReference type="NCBIfam" id="NF033679">
    <property type="entry name" value="DNRLRE_dom"/>
    <property type="match status" value="2"/>
</dbReference>
<feature type="compositionally biased region" description="Polar residues" evidence="5">
    <location>
        <begin position="2079"/>
        <end position="2090"/>
    </location>
</feature>
<dbReference type="CDD" id="cd11304">
    <property type="entry name" value="Cadherin_repeat"/>
    <property type="match status" value="8"/>
</dbReference>
<reference evidence="7 8" key="1">
    <citation type="submission" date="2019-02" db="EMBL/GenBank/DDBJ databases">
        <title>Deep-cultivation of Planctomycetes and their phenomic and genomic characterization uncovers novel biology.</title>
        <authorList>
            <person name="Wiegand S."/>
            <person name="Jogler M."/>
            <person name="Boedeker C."/>
            <person name="Pinto D."/>
            <person name="Vollmers J."/>
            <person name="Rivas-Marin E."/>
            <person name="Kohn T."/>
            <person name="Peeters S.H."/>
            <person name="Heuer A."/>
            <person name="Rast P."/>
            <person name="Oberbeckmann S."/>
            <person name="Bunk B."/>
            <person name="Jeske O."/>
            <person name="Meyerdierks A."/>
            <person name="Storesund J.E."/>
            <person name="Kallscheuer N."/>
            <person name="Luecker S."/>
            <person name="Lage O.M."/>
            <person name="Pohl T."/>
            <person name="Merkel B.J."/>
            <person name="Hornburger P."/>
            <person name="Mueller R.-W."/>
            <person name="Bruemmer F."/>
            <person name="Labrenz M."/>
            <person name="Spormann A.M."/>
            <person name="Op Den Camp H."/>
            <person name="Overmann J."/>
            <person name="Amann R."/>
            <person name="Jetten M.S.M."/>
            <person name="Mascher T."/>
            <person name="Medema M.H."/>
            <person name="Devos D.P."/>
            <person name="Kaster A.-K."/>
            <person name="Ovreas L."/>
            <person name="Rohde M."/>
            <person name="Galperin M.Y."/>
            <person name="Jogler C."/>
        </authorList>
    </citation>
    <scope>NUCLEOTIDE SEQUENCE [LARGE SCALE GENOMIC DNA]</scope>
    <source>
        <strain evidence="7 8">Poly41</strain>
    </source>
</reference>
<dbReference type="PROSITE" id="PS00232">
    <property type="entry name" value="CADHERIN_1"/>
    <property type="match status" value="1"/>
</dbReference>
<dbReference type="GO" id="GO:0008013">
    <property type="term" value="F:beta-catenin binding"/>
    <property type="evidence" value="ECO:0007669"/>
    <property type="project" value="TreeGrafter"/>
</dbReference>
<dbReference type="SMART" id="SM00112">
    <property type="entry name" value="CA"/>
    <property type="match status" value="8"/>
</dbReference>
<comment type="subcellular location">
    <subcellularLocation>
        <location evidence="1">Membrane</location>
    </subcellularLocation>
</comment>
<sequence length="2307" mass="237703">MAFGNLISDFWQHTLLALDETATKIGRAAQRRHGPGQWERSAALTELEPRILFSAAPIDVVAATNADDSAVMVAELQPVATQDPSAAAPESAAQATIHQASELVIVDSAISDLQKLLDDFRDSDRDLDVFVLDQQRDGIDQITEILESRTGISSLHLVSHAEDGAIKLGSTWISASNLDGYAGQIASWQTSLQSESDLLLYGCDLAATEDGRMLIESLATLSGADVAASDDDTGHAAFGGDWELEFSTGAIESQAAISETAQANWRGKLSTITVDTVSDLVNAGDGLTSLREAILSATAGDTIVLSAGAYELTRTGASEDGGNLGDLDISVDVTIQGAGADLTTIDGQYNDRVFDVHSAHLTMTNLTVTAGVISGDGGGIRVATSDAELTLQNVIVTDNGGSNGAGIYNDGTITLTDVVIEQNGGVGSTINGGGLYNANKATIERVTISDNGADSGGGIYNNYVAAGFLTMTNVTISGNTAQSSGGGLYTRDDVAIINGTVTDNEADTGGGIRTFGPGNQVDLKNTIIAQNTATSANNDADGQFIDSGNNLIGDGTGQSDMVDGVNGNQVGTLGSPIDAMLAPLANNGGFAKTHAITTTSPAYNAGTSSGAPSTDQRGVARFDSPDIGAYEAGLVTLTATADTWLDNVNQSTNHDSQATLVLGSDPSTGPNGYDHLPIMQFDLSSIPVGATIDSATLRVYLEDWDHKATFSSGVEVRAHQVLEDWTVGQATWVSRDGTNSWTTPGGQLSSEVGTGWDEADPDGFSGSGTEVVNDWREITDLESLVQTWVDTPSQNYGIALDGHLGAGLGGTPVPELRFTSAEGGANGPQLVISYSLPTNSAPTDVTPNSLSVDENTDTSGGHSFGNLSATDPDSGETFTWSKLAGGDGALFTLNAATGELTLDDGVLDFETKSTYTVSVQVADSANNSYNETITVDVSDVNEAPTVAITPVVTQLDEDADTSSYTTVATISVTDDALGTGTLSLTGVDVGMFEIVGNELRLQSGVSLDFETNPYLDVTVNIDDATIPGDPEDFESYTIDINDIFEAPSITLNPVADTYLNKDNSGFNYGTSTTLIVDKSGGDIGDSRALLRFDLSSIPVGATITGATLTMQATAGASAFDVSVYEVTESWVEGGQNGTSGFPSWNDRASGVAWNGGTYNSTAVATFNATGTGQHGWDITALVQDWYDGTTTNNGLIVGCSETGTESYTYSSREGVAPPELQLFYTVVNATPTDIALAATTPDENTDTTLGVSVGTLLATDADAGDTFTWSIVSGADQTKFSIGGSGDQLVLMDGFLDYESKSSYSVTVRVTDSAGNAFDEALTINVNDLNDNTPVIDPSQTFSVSETAGNTTVVGTVTASDDDALTTFSAWTITAGNTGGAFAIDSGSGQITVANAAAIDYENDTTFTLTLTVTDGANIAATETVLVNVQAENDNTPVIDPSQTFSVSENAGNTTVVGTVTASDDDAATTFSAWTITAGNTGGAFAIDSSSGQITVANAAAIDYENDTTFTLTLTVSDGGNTSATETVLVNVQAENDNTPVIDPSQTFSVSETAGNTTVVGTVTASDDDAGTTFSAWAITAGNTGGAFAIDSSSGQITVANAAAIDYENDTTFTLTLTVSDGANTSATETVLVNVQAENDNTPVIDPSQTFSVSETAGNTTVVGTVTASDDDAATTFSAWAITAGNTGGAFAIDSSSGQITVANAAAIDYENDTTFTLTLTVSDGTNTAATETVLVNVQAENDNTPVIDPSQTFSVSETAGNTTVVGTVTASDDDTGTTFSAWTITAGNTGGAFAIDSSSGQITVANAAAIDYENDTTFTLTLTVSDGTNTAATETVLVNVQAENDNTPVIDPSQTFLVSETAGNTTVVGTVTASDDDAATTFSAWTITAGNTGGAFAIDSGSGQITVANAAAIDYENDTSFTLTLSVSDGTNTAATETVLIEVISENHAPTLANLQTSVIAGQVLTFAASPFSQIANDIDGDTLTAMLVAAPSDGTLSLSPDGSFTYTAVNGFVGEVIFLWNAFDGESNSNIGIVTITVLPIPALPPTSTSQTQDATSESEGDSAQNDDATESKDTSEASSENTTNDSAADNDGNDRSVTARPTPTSSSTGGASASQSNQQTLAEFLGTATDDDDDKVAVLMTEGEMELSIDASRSISDQTYRQSDRADGADALLMQISNGVYVPVSTVDYALLTRPGAMWDQLDGRQQQLESMVQGDLIVIRTAGAAASGVTVGFVALAIRNGLFCVSGLIAHMPAWRAVDPLLIMQGRSQAGDDETLEELMDRRAKEVNEQITEMDSQPVNDPS</sequence>
<dbReference type="PANTHER" id="PTHR24027">
    <property type="entry name" value="CADHERIN-23"/>
    <property type="match status" value="1"/>
</dbReference>
<dbReference type="GO" id="GO:0045296">
    <property type="term" value="F:cadherin binding"/>
    <property type="evidence" value="ECO:0007669"/>
    <property type="project" value="TreeGrafter"/>
</dbReference>
<dbReference type="PROSITE" id="PS50268">
    <property type="entry name" value="CADHERIN_2"/>
    <property type="match status" value="8"/>
</dbReference>
<evidence type="ECO:0000256" key="5">
    <source>
        <dbReference type="SAM" id="MobiDB-lite"/>
    </source>
</evidence>
<feature type="compositionally biased region" description="Polar residues" evidence="5">
    <location>
        <begin position="2048"/>
        <end position="2069"/>
    </location>
</feature>
<feature type="domain" description="Cadherin" evidence="6">
    <location>
        <begin position="1645"/>
        <end position="1748"/>
    </location>
</feature>
<organism evidence="7 8">
    <name type="scientific">Novipirellula artificiosorum</name>
    <dbReference type="NCBI Taxonomy" id="2528016"/>
    <lineage>
        <taxon>Bacteria</taxon>
        <taxon>Pseudomonadati</taxon>
        <taxon>Planctomycetota</taxon>
        <taxon>Planctomycetia</taxon>
        <taxon>Pirellulales</taxon>
        <taxon>Pirellulaceae</taxon>
        <taxon>Novipirellula</taxon>
    </lineage>
</organism>
<dbReference type="SMART" id="SM00710">
    <property type="entry name" value="PbH1"/>
    <property type="match status" value="6"/>
</dbReference>
<feature type="domain" description="Cadherin" evidence="6">
    <location>
        <begin position="844"/>
        <end position="952"/>
    </location>
</feature>
<dbReference type="Pfam" id="PF00028">
    <property type="entry name" value="Cadherin"/>
    <property type="match status" value="8"/>
</dbReference>
<name>A0A5C6DFW8_9BACT</name>
<evidence type="ECO:0000259" key="6">
    <source>
        <dbReference type="PROSITE" id="PS50268"/>
    </source>
</evidence>
<evidence type="ECO:0000256" key="2">
    <source>
        <dbReference type="ARBA" id="ARBA00022737"/>
    </source>
</evidence>
<comment type="caution">
    <text evidence="7">The sequence shown here is derived from an EMBL/GenBank/DDBJ whole genome shotgun (WGS) entry which is preliminary data.</text>
</comment>
<dbReference type="SUPFAM" id="SSF51126">
    <property type="entry name" value="Pectin lyase-like"/>
    <property type="match status" value="1"/>
</dbReference>
<keyword evidence="2" id="KW-0677">Repeat</keyword>
<dbReference type="GO" id="GO:0016477">
    <property type="term" value="P:cell migration"/>
    <property type="evidence" value="ECO:0007669"/>
    <property type="project" value="TreeGrafter"/>
</dbReference>
<dbReference type="SUPFAM" id="SSF49313">
    <property type="entry name" value="Cadherin-like"/>
    <property type="match status" value="8"/>
</dbReference>
<feature type="domain" description="Cadherin" evidence="6">
    <location>
        <begin position="1439"/>
        <end position="1542"/>
    </location>
</feature>
<feature type="region of interest" description="Disordered" evidence="5">
    <location>
        <begin position="2047"/>
        <end position="2120"/>
    </location>
</feature>
<dbReference type="Pfam" id="PF14252">
    <property type="entry name" value="DUF4347"/>
    <property type="match status" value="1"/>
</dbReference>
<dbReference type="NCBIfam" id="NF041518">
    <property type="entry name" value="choice_anch_Q"/>
    <property type="match status" value="1"/>
</dbReference>
<dbReference type="Gene3D" id="2.60.40.60">
    <property type="entry name" value="Cadherins"/>
    <property type="match status" value="8"/>
</dbReference>
<evidence type="ECO:0000256" key="3">
    <source>
        <dbReference type="ARBA" id="ARBA00022837"/>
    </source>
</evidence>
<keyword evidence="8" id="KW-1185">Reference proteome</keyword>
<feature type="domain" description="Cadherin" evidence="6">
    <location>
        <begin position="1542"/>
        <end position="1645"/>
    </location>
</feature>
<feature type="domain" description="Cadherin" evidence="6">
    <location>
        <begin position="1748"/>
        <end position="1851"/>
    </location>
</feature>
<evidence type="ECO:0000256" key="1">
    <source>
        <dbReference type="ARBA" id="ARBA00004370"/>
    </source>
</evidence>
<dbReference type="GO" id="GO:0016342">
    <property type="term" value="C:catenin complex"/>
    <property type="evidence" value="ECO:0007669"/>
    <property type="project" value="TreeGrafter"/>
</dbReference>
<evidence type="ECO:0000313" key="7">
    <source>
        <dbReference type="EMBL" id="TWU36173.1"/>
    </source>
</evidence>
<dbReference type="InterPro" id="IPR002126">
    <property type="entry name" value="Cadherin-like_dom"/>
</dbReference>
<dbReference type="Pfam" id="PF17963">
    <property type="entry name" value="Big_9"/>
    <property type="match status" value="1"/>
</dbReference>
<feature type="region of interest" description="Disordered" evidence="5">
    <location>
        <begin position="839"/>
        <end position="871"/>
    </location>
</feature>
<dbReference type="InterPro" id="IPR025592">
    <property type="entry name" value="DUF4347"/>
</dbReference>
<feature type="domain" description="Cadherin" evidence="6">
    <location>
        <begin position="1851"/>
        <end position="1953"/>
    </location>
</feature>
<dbReference type="InterPro" id="IPR011050">
    <property type="entry name" value="Pectin_lyase_fold/virulence"/>
</dbReference>
<dbReference type="Proteomes" id="UP000319143">
    <property type="component" value="Unassembled WGS sequence"/>
</dbReference>
<evidence type="ECO:0000256" key="4">
    <source>
        <dbReference type="ARBA" id="ARBA00023136"/>
    </source>
</evidence>
<dbReference type="GO" id="GO:0007156">
    <property type="term" value="P:homophilic cell adhesion via plasma membrane adhesion molecules"/>
    <property type="evidence" value="ECO:0007669"/>
    <property type="project" value="InterPro"/>
</dbReference>
<dbReference type="InterPro" id="IPR006626">
    <property type="entry name" value="PbH1"/>
</dbReference>
<feature type="compositionally biased region" description="Low complexity" evidence="5">
    <location>
        <begin position="2098"/>
        <end position="2120"/>
    </location>
</feature>
<dbReference type="InterPro" id="IPR015919">
    <property type="entry name" value="Cadherin-like_sf"/>
</dbReference>
<evidence type="ECO:0000313" key="8">
    <source>
        <dbReference type="Proteomes" id="UP000319143"/>
    </source>
</evidence>
<accession>A0A5C6DFW8</accession>
<feature type="domain" description="Cadherin" evidence="6">
    <location>
        <begin position="1243"/>
        <end position="1336"/>
    </location>
</feature>
<proteinExistence type="predicted"/>
<dbReference type="InterPro" id="IPR059226">
    <property type="entry name" value="Choice_anch_Q_dom"/>
</dbReference>
<feature type="domain" description="Cadherin" evidence="6">
    <location>
        <begin position="1336"/>
        <end position="1439"/>
    </location>
</feature>
<dbReference type="InterPro" id="IPR020894">
    <property type="entry name" value="Cadherin_CS"/>
</dbReference>
<dbReference type="PRINTS" id="PR00205">
    <property type="entry name" value="CADHERIN"/>
</dbReference>
<dbReference type="InterPro" id="IPR039808">
    <property type="entry name" value="Cadherin"/>
</dbReference>
<protein>
    <submittedName>
        <fullName evidence="7">Cadherin domain protein</fullName>
    </submittedName>
</protein>
<keyword evidence="4" id="KW-0472">Membrane</keyword>
<gene>
    <name evidence="7" type="ORF">Poly41_39270</name>
</gene>
<dbReference type="GO" id="GO:0005509">
    <property type="term" value="F:calcium ion binding"/>
    <property type="evidence" value="ECO:0007669"/>
    <property type="project" value="InterPro"/>
</dbReference>